<evidence type="ECO:0000313" key="2">
    <source>
        <dbReference type="EMBL" id="AGE95337.1"/>
    </source>
</evidence>
<dbReference type="VEuPathDB" id="MicrosporidiaDB:AEWD_041340"/>
<name>M1K7W0_ENCCN</name>
<dbReference type="VEuPathDB" id="MicrosporidiaDB:ECU04_1360"/>
<dbReference type="PANTHER" id="PTHR23419">
    <property type="entry name" value="DIVALENT CATION TOLERANCE CUTA-RELATED"/>
    <property type="match status" value="1"/>
</dbReference>
<dbReference type="VEuPathDB" id="MicrosporidiaDB:AEWQ_041330"/>
<dbReference type="EMBL" id="KC513606">
    <property type="protein sequence ID" value="AGE95337.1"/>
    <property type="molecule type" value="Genomic_DNA"/>
</dbReference>
<dbReference type="InterPro" id="IPR011322">
    <property type="entry name" value="N-reg_PII-like_a/b"/>
</dbReference>
<accession>M1K7W0</accession>
<dbReference type="Gene3D" id="3.30.70.120">
    <property type="match status" value="1"/>
</dbReference>
<dbReference type="GO" id="GO:0010038">
    <property type="term" value="P:response to metal ion"/>
    <property type="evidence" value="ECO:0007669"/>
    <property type="project" value="InterPro"/>
</dbReference>
<comment type="similarity">
    <text evidence="1">Belongs to the CutA family.</text>
</comment>
<dbReference type="SUPFAM" id="SSF54913">
    <property type="entry name" value="GlnB-like"/>
    <property type="match status" value="1"/>
</dbReference>
<reference evidence="2" key="1">
    <citation type="journal article" date="2013" name="Eukaryot. Cell">
        <title>Extremely Reduced Levels of Heterozygosity in the Vertebrate Pathogen Encephalitozoon cuniculi.</title>
        <authorList>
            <person name="Selman M."/>
            <person name="Sak B."/>
            <person name="Kvac M."/>
            <person name="Farinelli L."/>
            <person name="Weiss L.M."/>
            <person name="Corradi N."/>
        </authorList>
    </citation>
    <scope>NUCLEOTIDE SEQUENCE</scope>
</reference>
<protein>
    <submittedName>
        <fullName evidence="2">Periplasmic divalent cation tolerance protein</fullName>
    </submittedName>
</protein>
<evidence type="ECO:0000256" key="1">
    <source>
        <dbReference type="ARBA" id="ARBA00010169"/>
    </source>
</evidence>
<dbReference type="InterPro" id="IPR015867">
    <property type="entry name" value="N-reg_PII/ATP_PRibTrfase_C"/>
</dbReference>
<dbReference type="Pfam" id="PF03091">
    <property type="entry name" value="CutA1"/>
    <property type="match status" value="1"/>
</dbReference>
<dbReference type="PANTHER" id="PTHR23419:SF8">
    <property type="entry name" value="FI09726P"/>
    <property type="match status" value="1"/>
</dbReference>
<organism evidence="2">
    <name type="scientific">Encephalitozoon cuniculi</name>
    <name type="common">Microsporidian parasite</name>
    <dbReference type="NCBI Taxonomy" id="6035"/>
    <lineage>
        <taxon>Eukaryota</taxon>
        <taxon>Fungi</taxon>
        <taxon>Fungi incertae sedis</taxon>
        <taxon>Microsporidia</taxon>
        <taxon>Unikaryonidae</taxon>
        <taxon>Encephalitozoon</taxon>
    </lineage>
</organism>
<proteinExistence type="inferred from homology"/>
<dbReference type="VEuPathDB" id="MicrosporidiaDB:M970_041330"/>
<dbReference type="AlphaFoldDB" id="M1K7W0"/>
<gene>
    <name evidence="2" type="ORF">ECU04_1360</name>
</gene>
<dbReference type="GO" id="GO:0005507">
    <property type="term" value="F:copper ion binding"/>
    <property type="evidence" value="ECO:0007669"/>
    <property type="project" value="TreeGrafter"/>
</dbReference>
<dbReference type="InterPro" id="IPR004323">
    <property type="entry name" value="Ion_tolerance_CutA"/>
</dbReference>
<dbReference type="VEuPathDB" id="MicrosporidiaDB:AEWR_041330"/>
<sequence length="114" mass="13109">MKRPFAVSVTYPTRESAEESSCELVRRKLAACCQISEITSIYFWKEAIVKETEYKLIAKTFSSLFSRIQEFVAGSHPYEVPEITGMEMHLASRQYLEWMNSCVDDTGQAPNTRQ</sequence>